<keyword evidence="4" id="KW-1185">Reference proteome</keyword>
<protein>
    <recommendedName>
        <fullName evidence="2">Protein kinase domain-containing protein</fullName>
    </recommendedName>
</protein>
<dbReference type="EMBL" id="JAUESC010000002">
    <property type="protein sequence ID" value="KAK0603251.1"/>
    <property type="molecule type" value="Genomic_DNA"/>
</dbReference>
<dbReference type="GO" id="GO:0005524">
    <property type="term" value="F:ATP binding"/>
    <property type="evidence" value="ECO:0007669"/>
    <property type="project" value="UniProtKB-UniRule"/>
</dbReference>
<evidence type="ECO:0000313" key="4">
    <source>
        <dbReference type="Proteomes" id="UP001168877"/>
    </source>
</evidence>
<comment type="caution">
    <text evidence="3">The sequence shown here is derived from an EMBL/GenBank/DDBJ whole genome shotgun (WGS) entry which is preliminary data.</text>
</comment>
<name>A0AA39W6G6_ACESA</name>
<feature type="binding site" evidence="1">
    <location>
        <position position="64"/>
    </location>
    <ligand>
        <name>ATP</name>
        <dbReference type="ChEBI" id="CHEBI:30616"/>
    </ligand>
</feature>
<dbReference type="GO" id="GO:0004672">
    <property type="term" value="F:protein kinase activity"/>
    <property type="evidence" value="ECO:0007669"/>
    <property type="project" value="InterPro"/>
</dbReference>
<keyword evidence="1" id="KW-0067">ATP-binding</keyword>
<gene>
    <name evidence="3" type="ORF">LWI29_002928</name>
</gene>
<evidence type="ECO:0000259" key="2">
    <source>
        <dbReference type="PROSITE" id="PS50011"/>
    </source>
</evidence>
<reference evidence="3" key="1">
    <citation type="journal article" date="2022" name="Plant J.">
        <title>Strategies of tolerance reflected in two North American maple genomes.</title>
        <authorList>
            <person name="McEvoy S.L."/>
            <person name="Sezen U.U."/>
            <person name="Trouern-Trend A."/>
            <person name="McMahon S.M."/>
            <person name="Schaberg P.G."/>
            <person name="Yang J."/>
            <person name="Wegrzyn J.L."/>
            <person name="Swenson N.G."/>
        </authorList>
    </citation>
    <scope>NUCLEOTIDE SEQUENCE</scope>
    <source>
        <strain evidence="3">NS2018</strain>
    </source>
</reference>
<keyword evidence="1" id="KW-0547">Nucleotide-binding</keyword>
<dbReference type="Pfam" id="PF00069">
    <property type="entry name" value="Pkinase"/>
    <property type="match status" value="1"/>
</dbReference>
<dbReference type="InterPro" id="IPR011009">
    <property type="entry name" value="Kinase-like_dom_sf"/>
</dbReference>
<evidence type="ECO:0000256" key="1">
    <source>
        <dbReference type="PROSITE-ProRule" id="PRU10141"/>
    </source>
</evidence>
<dbReference type="InterPro" id="IPR017441">
    <property type="entry name" value="Protein_kinase_ATP_BS"/>
</dbReference>
<organism evidence="3 4">
    <name type="scientific">Acer saccharum</name>
    <name type="common">Sugar maple</name>
    <dbReference type="NCBI Taxonomy" id="4024"/>
    <lineage>
        <taxon>Eukaryota</taxon>
        <taxon>Viridiplantae</taxon>
        <taxon>Streptophyta</taxon>
        <taxon>Embryophyta</taxon>
        <taxon>Tracheophyta</taxon>
        <taxon>Spermatophyta</taxon>
        <taxon>Magnoliopsida</taxon>
        <taxon>eudicotyledons</taxon>
        <taxon>Gunneridae</taxon>
        <taxon>Pentapetalae</taxon>
        <taxon>rosids</taxon>
        <taxon>malvids</taxon>
        <taxon>Sapindales</taxon>
        <taxon>Sapindaceae</taxon>
        <taxon>Hippocastanoideae</taxon>
        <taxon>Acereae</taxon>
        <taxon>Acer</taxon>
    </lineage>
</organism>
<dbReference type="AlphaFoldDB" id="A0AA39W6G6"/>
<dbReference type="InterPro" id="IPR050823">
    <property type="entry name" value="Plant_Ser_Thr_Prot_Kinase"/>
</dbReference>
<dbReference type="PROSITE" id="PS00107">
    <property type="entry name" value="PROTEIN_KINASE_ATP"/>
    <property type="match status" value="1"/>
</dbReference>
<dbReference type="Proteomes" id="UP001168877">
    <property type="component" value="Unassembled WGS sequence"/>
</dbReference>
<sequence>MAQMGRTPSLKEFSFKDLKIATKNFSPDSLLGEGGFGRVYKGWVDEKTLAPSSKMGVGMAVAVKVLNLGTTLQGFQEWQNHNPKISDSALAKLGPSGDKTHVTTRMMGTDGYVAPEYLVKGHLYAKSDVYSFGVVLLELLTGLRAEDLRSTKDNLVKIKWFKPMLTQESQLKTIMDVRMEGQYSLEAAWHATQLTLNCLEVNHKFRPSMKEVLEVLVQIEAMTTLKEVPEVLEQIEAVNSKKEVPEVLEHITTVTSKKEVPEVLEHIEAIKEKSKNSNYSSRRSTAARYGQPRIHHRFLTSLMAPFRSLSSKLNCMRM</sequence>
<dbReference type="Gene3D" id="3.30.200.20">
    <property type="entry name" value="Phosphorylase Kinase, domain 1"/>
    <property type="match status" value="1"/>
</dbReference>
<dbReference type="Gene3D" id="1.10.510.10">
    <property type="entry name" value="Transferase(Phosphotransferase) domain 1"/>
    <property type="match status" value="1"/>
</dbReference>
<dbReference type="PANTHER" id="PTHR45621">
    <property type="entry name" value="OS01G0588500 PROTEIN-RELATED"/>
    <property type="match status" value="1"/>
</dbReference>
<evidence type="ECO:0000313" key="3">
    <source>
        <dbReference type="EMBL" id="KAK0603251.1"/>
    </source>
</evidence>
<dbReference type="InterPro" id="IPR000719">
    <property type="entry name" value="Prot_kinase_dom"/>
</dbReference>
<proteinExistence type="predicted"/>
<accession>A0AA39W6G6</accession>
<feature type="domain" description="Protein kinase" evidence="2">
    <location>
        <begin position="1"/>
        <end position="225"/>
    </location>
</feature>
<dbReference type="SUPFAM" id="SSF56112">
    <property type="entry name" value="Protein kinase-like (PK-like)"/>
    <property type="match status" value="1"/>
</dbReference>
<reference evidence="3" key="2">
    <citation type="submission" date="2023-06" db="EMBL/GenBank/DDBJ databases">
        <authorList>
            <person name="Swenson N.G."/>
            <person name="Wegrzyn J.L."/>
            <person name="Mcevoy S.L."/>
        </authorList>
    </citation>
    <scope>NUCLEOTIDE SEQUENCE</scope>
    <source>
        <strain evidence="3">NS2018</strain>
        <tissue evidence="3">Leaf</tissue>
    </source>
</reference>
<dbReference type="PROSITE" id="PS50011">
    <property type="entry name" value="PROTEIN_KINASE_DOM"/>
    <property type="match status" value="1"/>
</dbReference>